<protein>
    <submittedName>
        <fullName evidence="2">Uncharacterized protein</fullName>
    </submittedName>
</protein>
<dbReference type="Proteomes" id="UP000695264">
    <property type="component" value="Unassembled WGS sequence"/>
</dbReference>
<keyword evidence="3" id="KW-1185">Reference proteome</keyword>
<proteinExistence type="predicted"/>
<comment type="caution">
    <text evidence="2">The sequence shown here is derived from an EMBL/GenBank/DDBJ whole genome shotgun (WGS) entry which is preliminary data.</text>
</comment>
<feature type="region of interest" description="Disordered" evidence="1">
    <location>
        <begin position="43"/>
        <end position="64"/>
    </location>
</feature>
<dbReference type="Pfam" id="PF19790">
    <property type="entry name" value="DUF6274"/>
    <property type="match status" value="1"/>
</dbReference>
<sequence length="64" mass="7158">MTRSAKHETGALLRAHLAAAARYRHLTGRCPVCRRLEALAREEPAEGRKPQYRTAVETDKDTAV</sequence>
<organism evidence="2 3">
    <name type="scientific">Streptomyces zingiberis</name>
    <dbReference type="NCBI Taxonomy" id="2053010"/>
    <lineage>
        <taxon>Bacteria</taxon>
        <taxon>Bacillati</taxon>
        <taxon>Actinomycetota</taxon>
        <taxon>Actinomycetes</taxon>
        <taxon>Kitasatosporales</taxon>
        <taxon>Streptomycetaceae</taxon>
        <taxon>Streptomyces</taxon>
    </lineage>
</organism>
<dbReference type="InterPro" id="IPR046241">
    <property type="entry name" value="DUF6274"/>
</dbReference>
<accession>A0ABX1C127</accession>
<evidence type="ECO:0000313" key="2">
    <source>
        <dbReference type="EMBL" id="NJQ03561.1"/>
    </source>
</evidence>
<dbReference type="EMBL" id="JAATEN010000026">
    <property type="protein sequence ID" value="NJQ03561.1"/>
    <property type="molecule type" value="Genomic_DNA"/>
</dbReference>
<reference evidence="2 3" key="1">
    <citation type="submission" date="2020-03" db="EMBL/GenBank/DDBJ databases">
        <title>WGS of actinomycetes isolated from Thailand.</title>
        <authorList>
            <person name="Thawai C."/>
        </authorList>
    </citation>
    <scope>NUCLEOTIDE SEQUENCE [LARGE SCALE GENOMIC DNA]</scope>
    <source>
        <strain evidence="2 3">PLAI 1-29</strain>
    </source>
</reference>
<evidence type="ECO:0000256" key="1">
    <source>
        <dbReference type="SAM" id="MobiDB-lite"/>
    </source>
</evidence>
<gene>
    <name evidence="2" type="ORF">HCK00_24330</name>
</gene>
<dbReference type="RefSeq" id="WP_168104180.1">
    <property type="nucleotide sequence ID" value="NZ_JAATEN010000026.1"/>
</dbReference>
<evidence type="ECO:0000313" key="3">
    <source>
        <dbReference type="Proteomes" id="UP000695264"/>
    </source>
</evidence>
<name>A0ABX1C127_9ACTN</name>